<dbReference type="Pfam" id="PF00122">
    <property type="entry name" value="E1-E2_ATPase"/>
    <property type="match status" value="1"/>
</dbReference>
<feature type="transmembrane region" description="Helical" evidence="11">
    <location>
        <begin position="186"/>
        <end position="205"/>
    </location>
</feature>
<dbReference type="CDD" id="cd00371">
    <property type="entry name" value="HMA"/>
    <property type="match status" value="1"/>
</dbReference>
<feature type="transmembrane region" description="Helical" evidence="11">
    <location>
        <begin position="225"/>
        <end position="244"/>
    </location>
</feature>
<dbReference type="InterPro" id="IPR008250">
    <property type="entry name" value="ATPase_P-typ_transduc_dom_A_sf"/>
</dbReference>
<comment type="similarity">
    <text evidence="2">Belongs to the cation transport ATPase (P-type) (TC 3.A.3) family. Type IB subfamily.</text>
</comment>
<keyword evidence="4" id="KW-0479">Metal-binding</keyword>
<feature type="transmembrane region" description="Helical" evidence="11">
    <location>
        <begin position="439"/>
        <end position="461"/>
    </location>
</feature>
<feature type="compositionally biased region" description="Basic and acidic residues" evidence="10">
    <location>
        <begin position="169"/>
        <end position="178"/>
    </location>
</feature>
<dbReference type="SUPFAM" id="SSF81653">
    <property type="entry name" value="Calcium ATPase, transduction domain A"/>
    <property type="match status" value="1"/>
</dbReference>
<keyword evidence="6" id="KW-0067">ATP-binding</keyword>
<evidence type="ECO:0000256" key="2">
    <source>
        <dbReference type="ARBA" id="ARBA00006024"/>
    </source>
</evidence>
<dbReference type="NCBIfam" id="TIGR01525">
    <property type="entry name" value="ATPase-IB_hvy"/>
    <property type="match status" value="1"/>
</dbReference>
<dbReference type="InterPro" id="IPR001757">
    <property type="entry name" value="P_typ_ATPase"/>
</dbReference>
<dbReference type="PANTHER" id="PTHR43520">
    <property type="entry name" value="ATP7, ISOFORM B"/>
    <property type="match status" value="1"/>
</dbReference>
<comment type="subcellular location">
    <subcellularLocation>
        <location evidence="1">Endomembrane system</location>
        <topology evidence="1">Multi-pass membrane protein</topology>
    </subcellularLocation>
</comment>
<accession>A0ABD5UTW7</accession>
<reference evidence="13 14" key="1">
    <citation type="journal article" date="2019" name="Int. J. Syst. Evol. Microbiol.">
        <title>The Global Catalogue of Microorganisms (GCM) 10K type strain sequencing project: providing services to taxonomists for standard genome sequencing and annotation.</title>
        <authorList>
            <consortium name="The Broad Institute Genomics Platform"/>
            <consortium name="The Broad Institute Genome Sequencing Center for Infectious Disease"/>
            <person name="Wu L."/>
            <person name="Ma J."/>
        </authorList>
    </citation>
    <scope>NUCLEOTIDE SEQUENCE [LARGE SCALE GENOMIC DNA]</scope>
    <source>
        <strain evidence="13 14">SKJ47</strain>
    </source>
</reference>
<feature type="transmembrane region" description="Helical" evidence="11">
    <location>
        <begin position="265"/>
        <end position="283"/>
    </location>
</feature>
<dbReference type="SUPFAM" id="SSF56784">
    <property type="entry name" value="HAD-like"/>
    <property type="match status" value="1"/>
</dbReference>
<evidence type="ECO:0000256" key="10">
    <source>
        <dbReference type="SAM" id="MobiDB-lite"/>
    </source>
</evidence>
<dbReference type="Gene3D" id="2.70.150.10">
    <property type="entry name" value="Calcium-transporting ATPase, cytoplasmic transduction domain A"/>
    <property type="match status" value="1"/>
</dbReference>
<dbReference type="PANTHER" id="PTHR43520:SF8">
    <property type="entry name" value="P-TYPE CU(+) TRANSPORTER"/>
    <property type="match status" value="1"/>
</dbReference>
<feature type="compositionally biased region" description="Basic and acidic residues" evidence="10">
    <location>
        <begin position="888"/>
        <end position="897"/>
    </location>
</feature>
<dbReference type="InterPro" id="IPR036163">
    <property type="entry name" value="HMA_dom_sf"/>
</dbReference>
<sequence>MGTCDLCDLPTPDPPVEEPDVDGSFCCRGCLEVSTALADVDDPSSEVDELREDGAEGSTTGATGATRGRGGTGRDVSGDDHSDDASRTFLAVDGMHCTTCEAFLSLRGEECAGVHAVDANYGTGTARVDYDPDRIDESDLPDRLSGYGYALRFRDPNSGAHGSADGSEGTDRGPSRARRSDTLQRLVVGGFFAMLIMPWYLFYLYPGYVGIETGVLDVDTTTPVGIYLPLAFIALASAVVVFYTGRPVLRGAWVSVRTRRPNMDLLVSVAALSSFAYSTVALATGSTHLYYDVSVAVILVVTVGRHYEDRIRSAATERLSAVTAARTREATRLTADGRETVHVGDLDSGDRVLVPPGERVPVDGTVREGVADVDESVLTGESLPVSKRPGDPVVGGATVTDEALVVEVGEDAESTADRIATALWEIQSEAPGVQRFADALATVFVPLVLTIGIAVTIWRLWAGAGIAPALLAGLTVLVVSCPCAMGLATPLAVAGGLRDALERGIVVTNDALFETAPEAEVVVFDKTGTLTTGELRVADAFGHPDTLRRAAAVERLSDHPVADALLSAFGERDPTVAEGGAGAESDRTVEGSLPDVDGFARHPGAGVSGTVDGDRVVVGTPELVVRETIEARTGIPDGGDSGSPEALEGSGELEASGELEGIGKLERIDDDLRERIERADRQGALPVAVGWDGAVRGMLVLEDRERSAWRETVESVRDREVCVLTGDDGESAERFRDHPAVDRVFAGVPPDGKAETVRRLAASGTTVMVGDGTNDATALAAADLGIAMGDGTARAVDAADVTLLDGRLRELGTVFELARGTRRRIRHNVGWALLYNAVAIPLAVAGLLNPLFAAVAMAASSLIVVGNSGRPIVDSTSADSADSAPASDDDRSGALRP</sequence>
<evidence type="ECO:0000256" key="6">
    <source>
        <dbReference type="ARBA" id="ARBA00022840"/>
    </source>
</evidence>
<dbReference type="InterPro" id="IPR023299">
    <property type="entry name" value="ATPase_P-typ_cyto_dom_N"/>
</dbReference>
<dbReference type="InterPro" id="IPR023298">
    <property type="entry name" value="ATPase_P-typ_TM_dom_sf"/>
</dbReference>
<keyword evidence="3 11" id="KW-0812">Transmembrane</keyword>
<feature type="domain" description="HMA" evidence="12">
    <location>
        <begin position="86"/>
        <end position="152"/>
    </location>
</feature>
<evidence type="ECO:0000313" key="13">
    <source>
        <dbReference type="EMBL" id="MFC6891561.1"/>
    </source>
</evidence>
<dbReference type="InterPro" id="IPR027256">
    <property type="entry name" value="P-typ_ATPase_IB"/>
</dbReference>
<dbReference type="InterPro" id="IPR036412">
    <property type="entry name" value="HAD-like_sf"/>
</dbReference>
<dbReference type="InterPro" id="IPR023214">
    <property type="entry name" value="HAD_sf"/>
</dbReference>
<protein>
    <submittedName>
        <fullName evidence="13">Heavy metal translocating P-type ATPase</fullName>
    </submittedName>
</protein>
<evidence type="ECO:0000256" key="1">
    <source>
        <dbReference type="ARBA" id="ARBA00004127"/>
    </source>
</evidence>
<dbReference type="Gene3D" id="3.30.70.100">
    <property type="match status" value="1"/>
</dbReference>
<feature type="region of interest" description="Disordered" evidence="10">
    <location>
        <begin position="155"/>
        <end position="178"/>
    </location>
</feature>
<dbReference type="InterPro" id="IPR018303">
    <property type="entry name" value="ATPase_P-typ_P_site"/>
</dbReference>
<dbReference type="NCBIfam" id="TIGR01494">
    <property type="entry name" value="ATPase_P-type"/>
    <property type="match status" value="2"/>
</dbReference>
<evidence type="ECO:0000256" key="3">
    <source>
        <dbReference type="ARBA" id="ARBA00022692"/>
    </source>
</evidence>
<keyword evidence="7" id="KW-1278">Translocase</keyword>
<dbReference type="SFLD" id="SFLDS00003">
    <property type="entry name" value="Haloacid_Dehalogenase"/>
    <property type="match status" value="1"/>
</dbReference>
<feature type="compositionally biased region" description="Low complexity" evidence="10">
    <location>
        <begin position="642"/>
        <end position="655"/>
    </location>
</feature>
<feature type="compositionally biased region" description="Low complexity" evidence="10">
    <location>
        <begin position="56"/>
        <end position="66"/>
    </location>
</feature>
<dbReference type="GO" id="GO:0005524">
    <property type="term" value="F:ATP binding"/>
    <property type="evidence" value="ECO:0007669"/>
    <property type="project" value="UniProtKB-KW"/>
</dbReference>
<dbReference type="GO" id="GO:0046872">
    <property type="term" value="F:metal ion binding"/>
    <property type="evidence" value="ECO:0007669"/>
    <property type="project" value="UniProtKB-KW"/>
</dbReference>
<dbReference type="InterPro" id="IPR044492">
    <property type="entry name" value="P_typ_ATPase_HD_dom"/>
</dbReference>
<dbReference type="SFLD" id="SFLDF00027">
    <property type="entry name" value="p-type_atpase"/>
    <property type="match status" value="1"/>
</dbReference>
<feature type="compositionally biased region" description="Low complexity" evidence="10">
    <location>
        <begin position="874"/>
        <end position="886"/>
    </location>
</feature>
<feature type="compositionally biased region" description="Acidic residues" evidence="10">
    <location>
        <begin position="39"/>
        <end position="51"/>
    </location>
</feature>
<dbReference type="InterPro" id="IPR006121">
    <property type="entry name" value="HMA_dom"/>
</dbReference>
<dbReference type="Pfam" id="PF00403">
    <property type="entry name" value="HMA"/>
    <property type="match status" value="1"/>
</dbReference>
<feature type="region of interest" description="Disordered" evidence="10">
    <location>
        <begin position="874"/>
        <end position="897"/>
    </location>
</feature>
<gene>
    <name evidence="13" type="ORF">ACFQE9_02870</name>
</gene>
<keyword evidence="8 11" id="KW-1133">Transmembrane helix</keyword>
<dbReference type="SUPFAM" id="SSF81665">
    <property type="entry name" value="Calcium ATPase, transmembrane domain M"/>
    <property type="match status" value="1"/>
</dbReference>
<feature type="transmembrane region" description="Helical" evidence="11">
    <location>
        <begin position="467"/>
        <end position="493"/>
    </location>
</feature>
<dbReference type="AlphaFoldDB" id="A0ABD5UTW7"/>
<dbReference type="Proteomes" id="UP001596296">
    <property type="component" value="Unassembled WGS sequence"/>
</dbReference>
<dbReference type="PROSITE" id="PS01229">
    <property type="entry name" value="COF_2"/>
    <property type="match status" value="1"/>
</dbReference>
<dbReference type="InterPro" id="IPR059000">
    <property type="entry name" value="ATPase_P-type_domA"/>
</dbReference>
<evidence type="ECO:0000256" key="9">
    <source>
        <dbReference type="ARBA" id="ARBA00023136"/>
    </source>
</evidence>
<dbReference type="SUPFAM" id="SSF55008">
    <property type="entry name" value="HMA, heavy metal-associated domain"/>
    <property type="match status" value="1"/>
</dbReference>
<dbReference type="SFLD" id="SFLDG00002">
    <property type="entry name" value="C1.7:_P-type_atpase_like"/>
    <property type="match status" value="1"/>
</dbReference>
<dbReference type="GO" id="GO:0012505">
    <property type="term" value="C:endomembrane system"/>
    <property type="evidence" value="ECO:0007669"/>
    <property type="project" value="UniProtKB-SubCell"/>
</dbReference>
<proteinExistence type="inferred from homology"/>
<dbReference type="PRINTS" id="PR00119">
    <property type="entry name" value="CATATPASE"/>
</dbReference>
<keyword evidence="5" id="KW-0547">Nucleotide-binding</keyword>
<organism evidence="13 14">
    <name type="scientific">Halopenitus salinus</name>
    <dbReference type="NCBI Taxonomy" id="1198295"/>
    <lineage>
        <taxon>Archaea</taxon>
        <taxon>Methanobacteriati</taxon>
        <taxon>Methanobacteriota</taxon>
        <taxon>Stenosarchaea group</taxon>
        <taxon>Halobacteria</taxon>
        <taxon>Halobacteriales</taxon>
        <taxon>Haloferacaceae</taxon>
        <taxon>Halopenitus</taxon>
    </lineage>
</organism>
<feature type="region of interest" description="Disordered" evidence="10">
    <location>
        <begin position="631"/>
        <end position="655"/>
    </location>
</feature>
<dbReference type="Gene3D" id="3.40.50.1000">
    <property type="entry name" value="HAD superfamily/HAD-like"/>
    <property type="match status" value="1"/>
</dbReference>
<dbReference type="PROSITE" id="PS50846">
    <property type="entry name" value="HMA_2"/>
    <property type="match status" value="1"/>
</dbReference>
<feature type="transmembrane region" description="Helical" evidence="11">
    <location>
        <begin position="289"/>
        <end position="307"/>
    </location>
</feature>
<evidence type="ECO:0000256" key="11">
    <source>
        <dbReference type="SAM" id="Phobius"/>
    </source>
</evidence>
<dbReference type="Pfam" id="PF00702">
    <property type="entry name" value="Hydrolase"/>
    <property type="match status" value="1"/>
</dbReference>
<name>A0ABD5UTW7_9EURY</name>
<feature type="transmembrane region" description="Helical" evidence="11">
    <location>
        <begin position="832"/>
        <end position="865"/>
    </location>
</feature>
<dbReference type="Gene3D" id="3.40.1110.10">
    <property type="entry name" value="Calcium-transporting ATPase, cytoplasmic domain N"/>
    <property type="match status" value="1"/>
</dbReference>
<dbReference type="RefSeq" id="WP_379740015.1">
    <property type="nucleotide sequence ID" value="NZ_JBHSVN010000001.1"/>
</dbReference>
<evidence type="ECO:0000256" key="7">
    <source>
        <dbReference type="ARBA" id="ARBA00022967"/>
    </source>
</evidence>
<evidence type="ECO:0000256" key="4">
    <source>
        <dbReference type="ARBA" id="ARBA00022723"/>
    </source>
</evidence>
<dbReference type="EMBL" id="JBHSXL010000003">
    <property type="protein sequence ID" value="MFC6891561.1"/>
    <property type="molecule type" value="Genomic_DNA"/>
</dbReference>
<comment type="caution">
    <text evidence="13">The sequence shown here is derived from an EMBL/GenBank/DDBJ whole genome shotgun (WGS) entry which is preliminary data.</text>
</comment>
<keyword evidence="14" id="KW-1185">Reference proteome</keyword>
<keyword evidence="9 11" id="KW-0472">Membrane</keyword>
<evidence type="ECO:0000259" key="12">
    <source>
        <dbReference type="PROSITE" id="PS50846"/>
    </source>
</evidence>
<evidence type="ECO:0000313" key="14">
    <source>
        <dbReference type="Proteomes" id="UP001596296"/>
    </source>
</evidence>
<evidence type="ECO:0000256" key="5">
    <source>
        <dbReference type="ARBA" id="ARBA00022741"/>
    </source>
</evidence>
<dbReference type="PROSITE" id="PS00154">
    <property type="entry name" value="ATPASE_E1_E2"/>
    <property type="match status" value="1"/>
</dbReference>
<feature type="region of interest" description="Disordered" evidence="10">
    <location>
        <begin position="38"/>
        <end position="82"/>
    </location>
</feature>
<evidence type="ECO:0000256" key="8">
    <source>
        <dbReference type="ARBA" id="ARBA00022989"/>
    </source>
</evidence>